<feature type="domain" description="F-box/LRR-repeat protein 15-like leucin rich repeat" evidence="1">
    <location>
        <begin position="159"/>
        <end position="311"/>
    </location>
</feature>
<proteinExistence type="predicted"/>
<protein>
    <recommendedName>
        <fullName evidence="1">F-box/LRR-repeat protein 15-like leucin rich repeat domain-containing protein</fullName>
    </recommendedName>
</protein>
<dbReference type="InterPro" id="IPR001611">
    <property type="entry name" value="Leu-rich_rpt"/>
</dbReference>
<dbReference type="PANTHER" id="PTHR13318">
    <property type="entry name" value="PARTNER OF PAIRED, ISOFORM B-RELATED"/>
    <property type="match status" value="1"/>
</dbReference>
<dbReference type="Pfam" id="PF13516">
    <property type="entry name" value="LRR_6"/>
    <property type="match status" value="3"/>
</dbReference>
<name>A0AAV7E148_ARIFI</name>
<accession>A0AAV7E148</accession>
<dbReference type="Gene3D" id="3.80.10.10">
    <property type="entry name" value="Ribonuclease Inhibitor"/>
    <property type="match status" value="4"/>
</dbReference>
<dbReference type="SUPFAM" id="SSF52047">
    <property type="entry name" value="RNI-like"/>
    <property type="match status" value="1"/>
</dbReference>
<evidence type="ECO:0000259" key="1">
    <source>
        <dbReference type="Pfam" id="PF25372"/>
    </source>
</evidence>
<gene>
    <name evidence="2" type="ORF">H6P81_017838</name>
</gene>
<dbReference type="AlphaFoldDB" id="A0AAV7E148"/>
<keyword evidence="3" id="KW-1185">Reference proteome</keyword>
<organism evidence="2 3">
    <name type="scientific">Aristolochia fimbriata</name>
    <name type="common">White veined hardy Dutchman's pipe vine</name>
    <dbReference type="NCBI Taxonomy" id="158543"/>
    <lineage>
        <taxon>Eukaryota</taxon>
        <taxon>Viridiplantae</taxon>
        <taxon>Streptophyta</taxon>
        <taxon>Embryophyta</taxon>
        <taxon>Tracheophyta</taxon>
        <taxon>Spermatophyta</taxon>
        <taxon>Magnoliopsida</taxon>
        <taxon>Magnoliidae</taxon>
        <taxon>Piperales</taxon>
        <taxon>Aristolochiaceae</taxon>
        <taxon>Aristolochia</taxon>
    </lineage>
</organism>
<comment type="caution">
    <text evidence="2">The sequence shown here is derived from an EMBL/GenBank/DDBJ whole genome shotgun (WGS) entry which is preliminary data.</text>
</comment>
<dbReference type="SMART" id="SM00367">
    <property type="entry name" value="LRR_CC"/>
    <property type="match status" value="11"/>
</dbReference>
<dbReference type="PANTHER" id="PTHR13318:SF75">
    <property type="entry name" value="COI1 F-BOX DOMAIN-CONTAINING PROTEIN"/>
    <property type="match status" value="1"/>
</dbReference>
<dbReference type="InterPro" id="IPR006553">
    <property type="entry name" value="Leu-rich_rpt_Cys-con_subtyp"/>
</dbReference>
<dbReference type="EMBL" id="JAINDJ010000007">
    <property type="protein sequence ID" value="KAG9441984.1"/>
    <property type="molecule type" value="Genomic_DNA"/>
</dbReference>
<dbReference type="Pfam" id="PF25372">
    <property type="entry name" value="DUF7885"/>
    <property type="match status" value="1"/>
</dbReference>
<dbReference type="InterPro" id="IPR057207">
    <property type="entry name" value="FBXL15_LRR"/>
</dbReference>
<sequence>MAESQRPEHDGVTVCINEFLMDDELRAVLAKLDAQKDKDVFGLVCKRWLNLQSSERKKLCARAGPLMLQKLAARFTRILELDLSQSIARSFYPGVTDSDLSVVAAGFGCLRILSLQNCKGITDNGIMALGKGLPSLLSLDVSYCRKVSDKGLVALAQGCPKLRSLHLAGCKLVTNGLLEALSEGCRDLEELGLQGCFNINDKGLEILVDGCRRIKHLDLNKCTRIGDLGISKVSEFCSSSVKILKLLDCHSVGNDSIFSIAQNCRNLETLVIGGCRSVSDESIKCLASTCGNSLKSLRMDWCPEISDSSLRSVFSHCRNLEFLDIGCCHEVTDRAFTGLDKQEFESALRVLKASGCSKITVSGVSLLLQFCKRLEYLDLRSCPHVTEAECALAGLEFPLDCKVNFTGSLLGGDLLSEGVI</sequence>
<dbReference type="GO" id="GO:0019005">
    <property type="term" value="C:SCF ubiquitin ligase complex"/>
    <property type="evidence" value="ECO:0007669"/>
    <property type="project" value="TreeGrafter"/>
</dbReference>
<evidence type="ECO:0000313" key="3">
    <source>
        <dbReference type="Proteomes" id="UP000825729"/>
    </source>
</evidence>
<reference evidence="2 3" key="1">
    <citation type="submission" date="2021-07" db="EMBL/GenBank/DDBJ databases">
        <title>The Aristolochia fimbriata genome: insights into angiosperm evolution, floral development and chemical biosynthesis.</title>
        <authorList>
            <person name="Jiao Y."/>
        </authorList>
    </citation>
    <scope>NUCLEOTIDE SEQUENCE [LARGE SCALE GENOMIC DNA]</scope>
    <source>
        <strain evidence="2">IBCAS-2021</strain>
        <tissue evidence="2">Leaf</tissue>
    </source>
</reference>
<dbReference type="Proteomes" id="UP000825729">
    <property type="component" value="Unassembled WGS sequence"/>
</dbReference>
<evidence type="ECO:0000313" key="2">
    <source>
        <dbReference type="EMBL" id="KAG9441984.1"/>
    </source>
</evidence>
<dbReference type="InterPro" id="IPR032675">
    <property type="entry name" value="LRR_dom_sf"/>
</dbReference>
<dbReference type="GO" id="GO:0031146">
    <property type="term" value="P:SCF-dependent proteasomal ubiquitin-dependent protein catabolic process"/>
    <property type="evidence" value="ECO:0007669"/>
    <property type="project" value="TreeGrafter"/>
</dbReference>